<dbReference type="PANTHER" id="PTHR45138">
    <property type="entry name" value="REGULATORY COMPONENTS OF SENSORY TRANSDUCTION SYSTEM"/>
    <property type="match status" value="1"/>
</dbReference>
<evidence type="ECO:0000256" key="2">
    <source>
        <dbReference type="ARBA" id="ARBA00034247"/>
    </source>
</evidence>
<dbReference type="InterPro" id="IPR050469">
    <property type="entry name" value="Diguanylate_Cyclase"/>
</dbReference>
<dbReference type="InterPro" id="IPR043128">
    <property type="entry name" value="Rev_trsase/Diguanyl_cyclase"/>
</dbReference>
<organism evidence="4 5">
    <name type="scientific">Thiorhodovibrio winogradskyi</name>
    <dbReference type="NCBI Taxonomy" id="77007"/>
    <lineage>
        <taxon>Bacteria</taxon>
        <taxon>Pseudomonadati</taxon>
        <taxon>Pseudomonadota</taxon>
        <taxon>Gammaproteobacteria</taxon>
        <taxon>Chromatiales</taxon>
        <taxon>Chromatiaceae</taxon>
        <taxon>Thiorhodovibrio</taxon>
    </lineage>
</organism>
<protein>
    <recommendedName>
        <fullName evidence="1">diguanylate cyclase</fullName>
        <ecNumber evidence="1">2.7.7.65</ecNumber>
    </recommendedName>
</protein>
<dbReference type="InterPro" id="IPR000014">
    <property type="entry name" value="PAS"/>
</dbReference>
<dbReference type="PANTHER" id="PTHR45138:SF9">
    <property type="entry name" value="DIGUANYLATE CYCLASE DGCM-RELATED"/>
    <property type="match status" value="1"/>
</dbReference>
<evidence type="ECO:0000313" key="5">
    <source>
        <dbReference type="Proteomes" id="UP001432180"/>
    </source>
</evidence>
<proteinExistence type="predicted"/>
<name>A0ABZ0S4F3_9GAMM</name>
<sequence length="314" mass="34966">MSFENVCPNSDGLLVAVARSLADPIFVIDETGRYRHVLGGAARQYYDSSEYLIGRRMHEVLPREIADQFLAVIRRALADNEVQTLEYRLSSLLCDGNRRDGPSEDQWFEGRVSPIESLPDADARAVAWVVINITQRKQLEAELERLAVTDELTGMLNRRAFIETADAAIARALRFGHPLQLALMDLDHFKRINDDLGHPVGDQVLRHVSKLLKERVRSTDVLGRIGGEEFALCMPDSHPGDAQVLVNDIREILRGQPADVDLGNGGRRKLPVTFSAGISSLASEDSNTIDLFIRADKCLYRAKHEGRDCVRGPG</sequence>
<dbReference type="EC" id="2.7.7.65" evidence="1"/>
<dbReference type="Gene3D" id="3.30.70.270">
    <property type="match status" value="1"/>
</dbReference>
<feature type="domain" description="GGDEF" evidence="3">
    <location>
        <begin position="177"/>
        <end position="314"/>
    </location>
</feature>
<dbReference type="InterPro" id="IPR029787">
    <property type="entry name" value="Nucleotide_cyclase"/>
</dbReference>
<dbReference type="CDD" id="cd01949">
    <property type="entry name" value="GGDEF"/>
    <property type="match status" value="1"/>
</dbReference>
<evidence type="ECO:0000259" key="3">
    <source>
        <dbReference type="PROSITE" id="PS50887"/>
    </source>
</evidence>
<accession>A0ABZ0S4F3</accession>
<dbReference type="InterPro" id="IPR000160">
    <property type="entry name" value="GGDEF_dom"/>
</dbReference>
<dbReference type="Pfam" id="PF00990">
    <property type="entry name" value="GGDEF"/>
    <property type="match status" value="1"/>
</dbReference>
<dbReference type="InterPro" id="IPR013656">
    <property type="entry name" value="PAS_4"/>
</dbReference>
<dbReference type="SUPFAM" id="SSF55785">
    <property type="entry name" value="PYP-like sensor domain (PAS domain)"/>
    <property type="match status" value="1"/>
</dbReference>
<dbReference type="Gene3D" id="3.30.450.20">
    <property type="entry name" value="PAS domain"/>
    <property type="match status" value="1"/>
</dbReference>
<dbReference type="EMBL" id="CP121472">
    <property type="protein sequence ID" value="WPL15435.1"/>
    <property type="molecule type" value="Genomic_DNA"/>
</dbReference>
<dbReference type="NCBIfam" id="TIGR00229">
    <property type="entry name" value="sensory_box"/>
    <property type="match status" value="1"/>
</dbReference>
<dbReference type="SMART" id="SM00267">
    <property type="entry name" value="GGDEF"/>
    <property type="match status" value="1"/>
</dbReference>
<dbReference type="CDD" id="cd00130">
    <property type="entry name" value="PAS"/>
    <property type="match status" value="1"/>
</dbReference>
<dbReference type="Pfam" id="PF08448">
    <property type="entry name" value="PAS_4"/>
    <property type="match status" value="1"/>
</dbReference>
<keyword evidence="5" id="KW-1185">Reference proteome</keyword>
<dbReference type="NCBIfam" id="TIGR00254">
    <property type="entry name" value="GGDEF"/>
    <property type="match status" value="1"/>
</dbReference>
<dbReference type="SUPFAM" id="SSF55073">
    <property type="entry name" value="Nucleotide cyclase"/>
    <property type="match status" value="1"/>
</dbReference>
<reference evidence="4 5" key="1">
    <citation type="journal article" date="2023" name="Microorganisms">
        <title>Thiorhodovibrio frisius and Trv. litoralis spp. nov., Two Novel Members from a Clade of Fastidious Purple Sulfur Bacteria That Exhibit Unique Red-Shifted Light-Harvesting Capabilities.</title>
        <authorList>
            <person name="Methner A."/>
            <person name="Kuzyk S.B."/>
            <person name="Petersen J."/>
            <person name="Bauer S."/>
            <person name="Brinkmann H."/>
            <person name="Sichau K."/>
            <person name="Wanner G."/>
            <person name="Wolf J."/>
            <person name="Neumann-Schaal M."/>
            <person name="Henke P."/>
            <person name="Tank M."/>
            <person name="Sproer C."/>
            <person name="Bunk B."/>
            <person name="Overmann J."/>
        </authorList>
    </citation>
    <scope>NUCLEOTIDE SEQUENCE [LARGE SCALE GENOMIC DNA]</scope>
    <source>
        <strain evidence="4 5">DSM 6702</strain>
    </source>
</reference>
<dbReference type="Proteomes" id="UP001432180">
    <property type="component" value="Chromosome"/>
</dbReference>
<gene>
    <name evidence="4" type="primary">pleD_3</name>
    <name evidence="4" type="ORF">Thiowin_00331</name>
</gene>
<comment type="catalytic activity">
    <reaction evidence="2">
        <text>2 GTP = 3',3'-c-di-GMP + 2 diphosphate</text>
        <dbReference type="Rhea" id="RHEA:24898"/>
        <dbReference type="ChEBI" id="CHEBI:33019"/>
        <dbReference type="ChEBI" id="CHEBI:37565"/>
        <dbReference type="ChEBI" id="CHEBI:58805"/>
        <dbReference type="EC" id="2.7.7.65"/>
    </reaction>
</comment>
<evidence type="ECO:0000313" key="4">
    <source>
        <dbReference type="EMBL" id="WPL15435.1"/>
    </source>
</evidence>
<evidence type="ECO:0000256" key="1">
    <source>
        <dbReference type="ARBA" id="ARBA00012528"/>
    </source>
</evidence>
<dbReference type="InterPro" id="IPR035965">
    <property type="entry name" value="PAS-like_dom_sf"/>
</dbReference>
<dbReference type="PROSITE" id="PS50887">
    <property type="entry name" value="GGDEF"/>
    <property type="match status" value="1"/>
</dbReference>